<keyword evidence="4" id="KW-1185">Reference proteome</keyword>
<evidence type="ECO:0000256" key="2">
    <source>
        <dbReference type="SAM" id="Phobius"/>
    </source>
</evidence>
<proteinExistence type="predicted"/>
<dbReference type="RefSeq" id="XP_033572060.1">
    <property type="nucleotide sequence ID" value="XM_033725938.1"/>
</dbReference>
<evidence type="ECO:0000313" key="4">
    <source>
        <dbReference type="Proteomes" id="UP000504636"/>
    </source>
</evidence>
<reference evidence="3 5" key="1">
    <citation type="journal article" date="2020" name="Stud. Mycol.">
        <title>101 Dothideomycetes genomes: a test case for predicting lifestyles and emergence of pathogens.</title>
        <authorList>
            <person name="Haridas S."/>
            <person name="Albert R."/>
            <person name="Binder M."/>
            <person name="Bloem J."/>
            <person name="Labutti K."/>
            <person name="Salamov A."/>
            <person name="Andreopoulos B."/>
            <person name="Baker S."/>
            <person name="Barry K."/>
            <person name="Bills G."/>
            <person name="Bluhm B."/>
            <person name="Cannon C."/>
            <person name="Castanera R."/>
            <person name="Culley D."/>
            <person name="Daum C."/>
            <person name="Ezra D."/>
            <person name="Gonzalez J."/>
            <person name="Henrissat B."/>
            <person name="Kuo A."/>
            <person name="Liang C."/>
            <person name="Lipzen A."/>
            <person name="Lutzoni F."/>
            <person name="Magnuson J."/>
            <person name="Mondo S."/>
            <person name="Nolan M."/>
            <person name="Ohm R."/>
            <person name="Pangilinan J."/>
            <person name="Park H.-J."/>
            <person name="Ramirez L."/>
            <person name="Alfaro M."/>
            <person name="Sun H."/>
            <person name="Tritt A."/>
            <person name="Yoshinaga Y."/>
            <person name="Zwiers L.-H."/>
            <person name="Turgeon B."/>
            <person name="Goodwin S."/>
            <person name="Spatafora J."/>
            <person name="Crous P."/>
            <person name="Grigoriev I."/>
        </authorList>
    </citation>
    <scope>NUCLEOTIDE SEQUENCE</scope>
    <source>
        <strain evidence="3 5">CBS 304.34</strain>
    </source>
</reference>
<dbReference type="OrthoDB" id="10622960at2759"/>
<feature type="transmembrane region" description="Helical" evidence="2">
    <location>
        <begin position="7"/>
        <end position="31"/>
    </location>
</feature>
<sequence length="263" mass="27555">MELAVKALLWALFVFFILATIGGIAVCVLRYRRPLTRCNNRDEETGASGQAIELEDIQGVDPGPGAQGNPEARPLGTPMIVFQGRSSALFVGNAGPASQGTFGAAFQGREGSAFVQGFGAGPGSMSQHPPPDVSPSPPASVASLPESWGAVTEEEAPFESVVGEPVEDNPNGPVVDPVREPAPERSRNETVIGIRYENTAPGPPRPPNPNATGKGSLGLSKWYRAKTKKTSGVNTKGRKGWDGGREGETGLDFAIRKLLPGSL</sequence>
<dbReference type="Proteomes" id="UP000504636">
    <property type="component" value="Unplaced"/>
</dbReference>
<gene>
    <name evidence="3 5" type="ORF">BDZ99DRAFT_524816</name>
</gene>
<keyword evidence="2" id="KW-0472">Membrane</keyword>
<evidence type="ECO:0000313" key="3">
    <source>
        <dbReference type="EMBL" id="KAF2805096.1"/>
    </source>
</evidence>
<feature type="compositionally biased region" description="Pro residues" evidence="1">
    <location>
        <begin position="128"/>
        <end position="138"/>
    </location>
</feature>
<feature type="region of interest" description="Disordered" evidence="1">
    <location>
        <begin position="119"/>
        <end position="248"/>
    </location>
</feature>
<reference evidence="5" key="3">
    <citation type="submission" date="2025-04" db="UniProtKB">
        <authorList>
            <consortium name="RefSeq"/>
        </authorList>
    </citation>
    <scope>IDENTIFICATION</scope>
    <source>
        <strain evidence="5">CBS 304.34</strain>
    </source>
</reference>
<evidence type="ECO:0000256" key="1">
    <source>
        <dbReference type="SAM" id="MobiDB-lite"/>
    </source>
</evidence>
<reference evidence="5" key="2">
    <citation type="submission" date="2020-04" db="EMBL/GenBank/DDBJ databases">
        <authorList>
            <consortium name="NCBI Genome Project"/>
        </authorList>
    </citation>
    <scope>NUCLEOTIDE SEQUENCE</scope>
    <source>
        <strain evidence="5">CBS 304.34</strain>
    </source>
</reference>
<keyword evidence="2" id="KW-0812">Transmembrane</keyword>
<dbReference type="AlphaFoldDB" id="A0A6A6Y8D2"/>
<feature type="region of interest" description="Disordered" evidence="1">
    <location>
        <begin position="41"/>
        <end position="72"/>
    </location>
</feature>
<dbReference type="GeneID" id="54466831"/>
<feature type="compositionally biased region" description="Basic and acidic residues" evidence="1">
    <location>
        <begin position="239"/>
        <end position="248"/>
    </location>
</feature>
<name>A0A6A6Y8D2_9PEZI</name>
<accession>A0A6A6Y8D2</accession>
<feature type="compositionally biased region" description="Basic and acidic residues" evidence="1">
    <location>
        <begin position="177"/>
        <end position="188"/>
    </location>
</feature>
<protein>
    <submittedName>
        <fullName evidence="3 5">Uncharacterized protein</fullName>
    </submittedName>
</protein>
<keyword evidence="2" id="KW-1133">Transmembrane helix</keyword>
<organism evidence="3">
    <name type="scientific">Mytilinidion resinicola</name>
    <dbReference type="NCBI Taxonomy" id="574789"/>
    <lineage>
        <taxon>Eukaryota</taxon>
        <taxon>Fungi</taxon>
        <taxon>Dikarya</taxon>
        <taxon>Ascomycota</taxon>
        <taxon>Pezizomycotina</taxon>
        <taxon>Dothideomycetes</taxon>
        <taxon>Pleosporomycetidae</taxon>
        <taxon>Mytilinidiales</taxon>
        <taxon>Mytilinidiaceae</taxon>
        <taxon>Mytilinidion</taxon>
    </lineage>
</organism>
<dbReference type="EMBL" id="MU003710">
    <property type="protein sequence ID" value="KAF2805096.1"/>
    <property type="molecule type" value="Genomic_DNA"/>
</dbReference>
<evidence type="ECO:0000313" key="5">
    <source>
        <dbReference type="RefSeq" id="XP_033572060.1"/>
    </source>
</evidence>